<evidence type="ECO:0000256" key="1">
    <source>
        <dbReference type="SAM" id="MobiDB-lite"/>
    </source>
</evidence>
<name>A0A8S1Y5A2_PAROT</name>
<proteinExistence type="predicted"/>
<dbReference type="EMBL" id="CAJJDP010000147">
    <property type="protein sequence ID" value="CAD8208760.1"/>
    <property type="molecule type" value="Genomic_DNA"/>
</dbReference>
<reference evidence="2" key="1">
    <citation type="submission" date="2021-01" db="EMBL/GenBank/DDBJ databases">
        <authorList>
            <consortium name="Genoscope - CEA"/>
            <person name="William W."/>
        </authorList>
    </citation>
    <scope>NUCLEOTIDE SEQUENCE</scope>
</reference>
<protein>
    <recommendedName>
        <fullName evidence="4">B box-type domain-containing protein</fullName>
    </recommendedName>
</protein>
<dbReference type="CDD" id="cd19756">
    <property type="entry name" value="Bbox2"/>
    <property type="match status" value="1"/>
</dbReference>
<dbReference type="AlphaFoldDB" id="A0A8S1Y5A2"/>
<accession>A0A8S1Y5A2</accession>
<gene>
    <name evidence="2" type="ORF">POCTA_138.1.T1450057</name>
</gene>
<evidence type="ECO:0000313" key="3">
    <source>
        <dbReference type="Proteomes" id="UP000683925"/>
    </source>
</evidence>
<keyword evidence="3" id="KW-1185">Reference proteome</keyword>
<dbReference type="OMA" id="WNNMQGR"/>
<comment type="caution">
    <text evidence="2">The sequence shown here is derived from an EMBL/GenBank/DDBJ whole genome shotgun (WGS) entry which is preliminary data.</text>
</comment>
<sequence>MNSSQRQPRSRIFDVDSQRPSDRSNTPTRALSPLQPSQHIQPQQQLQQQPQSQQPIPTFQPQKLKHILYNAQQSTPIVSCHYHPDQFIQNFCKNPDCLLPLCPMCVTIHQDDHLGQEYAPHFDLLGYCLGEQYNKIVDICNMLGEDIEDVVELKNLVKNHREVQKKKFLDAKEQFYKAIDTFMQNLENNLNSQSIKQTDQLLNEINQFHRLAYDRWNNMQGRLQKLNSEKCLKTLIKSYKQSRPEDIYSRQHEMTISFVDQVKNELDQVEIRPSQLQIIVDQLQSYIFISRDQVKQPQQVSPIKQQQQQQPIIRRVVHERPSSQQNHPASNSPIPTRVLQGFPILQKFNPITAIETMNMPQLPPLPSGFPSLMPFPGQQFNFQPQYAQSMMLPNQQFLPQQLHTMPLPFQSQHPYQNPPQLLKQQQLQPSPQQFVQPLQQQTVPSVQQQNQPLGQINLNQQDKPGEVIDLKTTKNPLKMAEQYHNKLFNSGE</sequence>
<evidence type="ECO:0008006" key="4">
    <source>
        <dbReference type="Google" id="ProtNLM"/>
    </source>
</evidence>
<dbReference type="Proteomes" id="UP000683925">
    <property type="component" value="Unassembled WGS sequence"/>
</dbReference>
<dbReference type="OrthoDB" id="282889at2759"/>
<feature type="compositionally biased region" description="Basic and acidic residues" evidence="1">
    <location>
        <begin position="11"/>
        <end position="22"/>
    </location>
</feature>
<evidence type="ECO:0000313" key="2">
    <source>
        <dbReference type="EMBL" id="CAD8208760.1"/>
    </source>
</evidence>
<organism evidence="2 3">
    <name type="scientific">Paramecium octaurelia</name>
    <dbReference type="NCBI Taxonomy" id="43137"/>
    <lineage>
        <taxon>Eukaryota</taxon>
        <taxon>Sar</taxon>
        <taxon>Alveolata</taxon>
        <taxon>Ciliophora</taxon>
        <taxon>Intramacronucleata</taxon>
        <taxon>Oligohymenophorea</taxon>
        <taxon>Peniculida</taxon>
        <taxon>Parameciidae</taxon>
        <taxon>Paramecium</taxon>
    </lineage>
</organism>
<feature type="compositionally biased region" description="Low complexity" evidence="1">
    <location>
        <begin position="31"/>
        <end position="57"/>
    </location>
</feature>
<feature type="region of interest" description="Disordered" evidence="1">
    <location>
        <begin position="1"/>
        <end position="57"/>
    </location>
</feature>